<dbReference type="InterPro" id="IPR011701">
    <property type="entry name" value="MFS"/>
</dbReference>
<dbReference type="Pfam" id="PF07690">
    <property type="entry name" value="MFS_1"/>
    <property type="match status" value="1"/>
</dbReference>
<feature type="transmembrane region" description="Helical" evidence="2">
    <location>
        <begin position="308"/>
        <end position="326"/>
    </location>
</feature>
<reference evidence="3" key="1">
    <citation type="submission" date="2022-08" db="UniProtKB">
        <authorList>
            <consortium name="EnsemblMetazoa"/>
        </authorList>
    </citation>
    <scope>IDENTIFICATION</scope>
    <source>
        <strain evidence="3">05x7-T-G4-1.051#20</strain>
    </source>
</reference>
<feature type="transmembrane region" description="Helical" evidence="2">
    <location>
        <begin position="179"/>
        <end position="202"/>
    </location>
</feature>
<dbReference type="PANTHER" id="PTHR11360">
    <property type="entry name" value="MONOCARBOXYLATE TRANSPORTER"/>
    <property type="match status" value="1"/>
</dbReference>
<keyword evidence="2" id="KW-1133">Transmembrane helix</keyword>
<feature type="region of interest" description="Disordered" evidence="1">
    <location>
        <begin position="21"/>
        <end position="41"/>
    </location>
</feature>
<evidence type="ECO:0000256" key="2">
    <source>
        <dbReference type="SAM" id="Phobius"/>
    </source>
</evidence>
<dbReference type="EnsemblMetazoa" id="G18157.4">
    <property type="protein sequence ID" value="G18157.4:cds"/>
    <property type="gene ID" value="G18157"/>
</dbReference>
<dbReference type="OMA" id="LSYRIWA"/>
<keyword evidence="2" id="KW-0472">Membrane</keyword>
<feature type="transmembrane region" description="Helical" evidence="2">
    <location>
        <begin position="48"/>
        <end position="74"/>
    </location>
</feature>
<dbReference type="InterPro" id="IPR050327">
    <property type="entry name" value="Proton-linked_MCT"/>
</dbReference>
<evidence type="ECO:0000313" key="3">
    <source>
        <dbReference type="EnsemblMetazoa" id="G18157.19:cds"/>
    </source>
</evidence>
<feature type="transmembrane region" description="Helical" evidence="2">
    <location>
        <begin position="364"/>
        <end position="387"/>
    </location>
</feature>
<dbReference type="Proteomes" id="UP000005408">
    <property type="component" value="Unassembled WGS sequence"/>
</dbReference>
<dbReference type="EnsemblMetazoa" id="G18157.14">
    <property type="protein sequence ID" value="G18157.14:cds"/>
    <property type="gene ID" value="G18157"/>
</dbReference>
<feature type="transmembrane region" description="Helical" evidence="2">
    <location>
        <begin position="338"/>
        <end position="358"/>
    </location>
</feature>
<dbReference type="AlphaFoldDB" id="A0A8W8JC75"/>
<name>A0A8W8JC75_MAGGI</name>
<organism evidence="3 4">
    <name type="scientific">Magallana gigas</name>
    <name type="common">Pacific oyster</name>
    <name type="synonym">Crassostrea gigas</name>
    <dbReference type="NCBI Taxonomy" id="29159"/>
    <lineage>
        <taxon>Eukaryota</taxon>
        <taxon>Metazoa</taxon>
        <taxon>Spiralia</taxon>
        <taxon>Lophotrochozoa</taxon>
        <taxon>Mollusca</taxon>
        <taxon>Bivalvia</taxon>
        <taxon>Autobranchia</taxon>
        <taxon>Pteriomorphia</taxon>
        <taxon>Ostreida</taxon>
        <taxon>Ostreoidea</taxon>
        <taxon>Ostreidae</taxon>
        <taxon>Magallana</taxon>
    </lineage>
</organism>
<accession>A0A8W8JC75</accession>
<feature type="transmembrane region" description="Helical" evidence="2">
    <location>
        <begin position="94"/>
        <end position="112"/>
    </location>
</feature>
<proteinExistence type="predicted"/>
<dbReference type="EnsemblMetazoa" id="G18157.5">
    <property type="protein sequence ID" value="G18157.5:cds"/>
    <property type="gene ID" value="G18157"/>
</dbReference>
<dbReference type="EnsemblMetazoa" id="G18157.6">
    <property type="protein sequence ID" value="G18157.6:cds"/>
    <property type="gene ID" value="G18157"/>
</dbReference>
<protein>
    <recommendedName>
        <fullName evidence="5">Monocarboxylate transporter 10</fullName>
    </recommendedName>
</protein>
<dbReference type="SUPFAM" id="SSF103473">
    <property type="entry name" value="MFS general substrate transporter"/>
    <property type="match status" value="1"/>
</dbReference>
<keyword evidence="2" id="KW-0812">Transmembrane</keyword>
<dbReference type="EnsemblMetazoa" id="G18157.17">
    <property type="protein sequence ID" value="G18157.17:cds"/>
    <property type="gene ID" value="G18157"/>
</dbReference>
<keyword evidence="4" id="KW-1185">Reference proteome</keyword>
<feature type="transmembrane region" description="Helical" evidence="2">
    <location>
        <begin position="399"/>
        <end position="421"/>
    </location>
</feature>
<feature type="transmembrane region" description="Helical" evidence="2">
    <location>
        <begin position="208"/>
        <end position="229"/>
    </location>
</feature>
<feature type="compositionally biased region" description="Basic and acidic residues" evidence="1">
    <location>
        <begin position="547"/>
        <end position="560"/>
    </location>
</feature>
<feature type="transmembrane region" description="Helical" evidence="2">
    <location>
        <begin position="274"/>
        <end position="296"/>
    </location>
</feature>
<dbReference type="Gene3D" id="1.20.1250.20">
    <property type="entry name" value="MFS general substrate transporter like domains"/>
    <property type="match status" value="2"/>
</dbReference>
<feature type="region of interest" description="Disordered" evidence="1">
    <location>
        <begin position="518"/>
        <end position="560"/>
    </location>
</feature>
<dbReference type="EnsemblMetazoa" id="G18157.12">
    <property type="protein sequence ID" value="G18157.12:cds"/>
    <property type="gene ID" value="G18157"/>
</dbReference>
<feature type="transmembrane region" description="Helical" evidence="2">
    <location>
        <begin position="124"/>
        <end position="141"/>
    </location>
</feature>
<feature type="transmembrane region" description="Helical" evidence="2">
    <location>
        <begin position="147"/>
        <end position="172"/>
    </location>
</feature>
<dbReference type="PANTHER" id="PTHR11360:SF251">
    <property type="entry name" value="MAJOR FACILITATOR SUPERFAMILY (MFS) PROFILE DOMAIN-CONTAINING PROTEIN"/>
    <property type="match status" value="1"/>
</dbReference>
<evidence type="ECO:0000313" key="4">
    <source>
        <dbReference type="Proteomes" id="UP000005408"/>
    </source>
</evidence>
<dbReference type="OrthoDB" id="6499973at2759"/>
<feature type="transmembrane region" description="Helical" evidence="2">
    <location>
        <begin position="427"/>
        <end position="448"/>
    </location>
</feature>
<dbReference type="EnsemblMetazoa" id="G18157.13">
    <property type="protein sequence ID" value="G18157.13:cds"/>
    <property type="gene ID" value="G18157"/>
</dbReference>
<dbReference type="EnsemblMetazoa" id="G18157.15">
    <property type="protein sequence ID" value="G18157.15:cds"/>
    <property type="gene ID" value="G18157"/>
</dbReference>
<evidence type="ECO:0008006" key="5">
    <source>
        <dbReference type="Google" id="ProtNLM"/>
    </source>
</evidence>
<evidence type="ECO:0000256" key="1">
    <source>
        <dbReference type="SAM" id="MobiDB-lite"/>
    </source>
</evidence>
<dbReference type="EnsemblMetazoa" id="G18157.19">
    <property type="protein sequence ID" value="G18157.19:cds"/>
    <property type="gene ID" value="G18157"/>
</dbReference>
<sequence length="560" mass="61120">MAKDEKKKVDIPNIEIEYTPRFGSNVDTSQPARKGPQEEEFVPPDGGWGWVVCITSLLTNGTAFSILNTFGIIYVYLIKEYAHGDPDISFKTSWVGSVCTGITFLICIFASISSDRNGIRPTAFFGAALGAVGLISSAFITKLELLYLTYGILLGIGGGFVYSPSLVILGHYFKRHMGIVNGIVAFGSSMYTIILSIVLPIILESLGIKYTFLILGGMYCMLLLGTLTWKPLFHRENNIPDLALSKESIVEHVDDCCSWTKKYLNVGLFKNRAYLFWFLGLSTSLFGYFVPFVHLVKHSQDVFPGSNAFILITCMQVTSGVGRLVFGKIADFQFVNRVYMQQCAFVVMGIVTACIPFSASFEGLIAICLILGICDGVFVCLLGPIAFDIVGPMEASQAIGFMLGGFSLPLTVGPPIAGLLYDKLHSYEVAFVAAGVPPILGAIVMCFIPRVKQSYPAVTETQTFASISMLDVHLASSSRSAQLNQLNQQNGINGHPGTTSELEVVRIVELLDPADQEDGKLLDSQNNDIKHRLRSASKSSNEEEQSEKDSDSLLDKENVS</sequence>
<dbReference type="EnsemblMetazoa" id="G18157.16">
    <property type="protein sequence ID" value="G18157.16:cds"/>
    <property type="gene ID" value="G18157"/>
</dbReference>
<dbReference type="GO" id="GO:0022857">
    <property type="term" value="F:transmembrane transporter activity"/>
    <property type="evidence" value="ECO:0007669"/>
    <property type="project" value="InterPro"/>
</dbReference>
<dbReference type="InterPro" id="IPR036259">
    <property type="entry name" value="MFS_trans_sf"/>
</dbReference>
<dbReference type="EnsemblMetazoa" id="G18157.9">
    <property type="protein sequence ID" value="G18157.9:cds"/>
    <property type="gene ID" value="G18157"/>
</dbReference>